<evidence type="ECO:0000256" key="13">
    <source>
        <dbReference type="PIRSR" id="PIRSR602077-1"/>
    </source>
</evidence>
<dbReference type="Proteomes" id="UP001162131">
    <property type="component" value="Unassembled WGS sequence"/>
</dbReference>
<evidence type="ECO:0000256" key="8">
    <source>
        <dbReference type="ARBA" id="ARBA00022989"/>
    </source>
</evidence>
<keyword evidence="18" id="KW-1185">Reference proteome</keyword>
<dbReference type="InterPro" id="IPR050599">
    <property type="entry name" value="VDCC_alpha-1_subunit"/>
</dbReference>
<feature type="transmembrane region" description="Helical" evidence="15">
    <location>
        <begin position="606"/>
        <end position="628"/>
    </location>
</feature>
<dbReference type="GO" id="GO:0005891">
    <property type="term" value="C:voltage-gated calcium channel complex"/>
    <property type="evidence" value="ECO:0007669"/>
    <property type="project" value="InterPro"/>
</dbReference>
<feature type="domain" description="Ion transport" evidence="16">
    <location>
        <begin position="83"/>
        <end position="355"/>
    </location>
</feature>
<feature type="transmembrane region" description="Helical" evidence="15">
    <location>
        <begin position="738"/>
        <end position="765"/>
    </location>
</feature>
<dbReference type="PANTHER" id="PTHR45628:SF7">
    <property type="entry name" value="VOLTAGE-DEPENDENT CALCIUM CHANNEL TYPE A SUBUNIT ALPHA-1"/>
    <property type="match status" value="1"/>
</dbReference>
<keyword evidence="7 14" id="KW-0851">Voltage-gated channel</keyword>
<feature type="transmembrane region" description="Helical" evidence="15">
    <location>
        <begin position="202"/>
        <end position="222"/>
    </location>
</feature>
<keyword evidence="2" id="KW-0813">Transport</keyword>
<dbReference type="Gene3D" id="1.10.238.10">
    <property type="entry name" value="EF-hand"/>
    <property type="match status" value="1"/>
</dbReference>
<keyword evidence="5 15" id="KW-0812">Transmembrane</keyword>
<keyword evidence="6 13" id="KW-0106">Calcium</keyword>
<reference evidence="17" key="1">
    <citation type="submission" date="2021-09" db="EMBL/GenBank/DDBJ databases">
        <authorList>
            <consortium name="AG Swart"/>
            <person name="Singh M."/>
            <person name="Singh A."/>
            <person name="Seah K."/>
            <person name="Emmerich C."/>
        </authorList>
    </citation>
    <scope>NUCLEOTIDE SEQUENCE</scope>
    <source>
        <strain evidence="17">ATCC30299</strain>
    </source>
</reference>
<sequence>MAQTKEKNANTKLKNPVYRMNHDFELLYAQQLEFQRFSEQVDVSLVKMKCKIDKYSFAETSLHFFHVDNPFRKFLLELTMNIWFDRFILLVIILNSICLAYEVQTDEWLQWNETLEQIFLVIFTIEIFLRIFAKGLVFGKYTYFRDFWNIFDFFIILIGWVGELDENVDQTITRTFRLFRPLRAINSFPELKIITLSIMKSIPLLLDILALFSLVILIYAIAGTRIYAGLYNQQCYTQDGNTTGVYCYLDPNCKEFEINCGIGDSRCGEGEYCWDSNLNLNNGISSFDNIGASILTVLNVVFVEGWSAIMFEGRMAYNEILLNDIFFVSLIVIGAFFLLNLIKAVLFVKFHEVVNEEKILEKNKGIIIDKKEESDLKPKEPEDNSGAGYCWYIIRIKLYLFFQSKIYYWLIGACTLCNTLFLSTEYHGMSSSHKRSVLYGDALFTWIFLTEMILKLTALGFKGYKADNFHIFEAFLVIFGIAEFVMLKFSYDFDSAELRFLRTIRIFRVFKLARRWKGLKYLIEKAWSSAKLVIYLGILCFIVLFVYAIIGVQIFRGKLHENGEDSRTNFDSLFWAFITTFQLFTDENWNSVWYDSVNGVGWWATVYYFSILSIGSYILFDFFLAILLEQFEENKEKNNFLNSKSQKTELSLTDQKLEKKRREIFEKKLRKINEKRYDPLPMYGKSLFFFTVDSKIRQQLRKVVLHPYFSSLTFWIQVLSAFFLTFDKTIMDPYEFKVLLVGRCIVLAFLWIEIVIKAIVSSFLFEKKAYLKDGWNILDFLVCFLGSVRTVVRNVFRDSVPNDFQIFLQAFLSLRILRLASRNQRLKKIVTSIISAFPVLFNVMILSFLDYFMFGVVGVIYFKGAFYSCTDPAIETEEQCVGTFFNGTDYQDRVWKNSEYNFDNIIHAINLLFQISSIEDWPNFMFTIVDAVGPGQAMKRDYNPYAALYVVVFLFITTFFVVNLYIGAIVTKFSEIHDELDGSLILTNKQKEWVDTQKLLLKISPRIKYIRPENKCRGIFFDLVLDYKFDYLVTGCIIMNTIFLCLYNSEMDYELYNTLYYGSVGFTILFSIECTLKIIGLGPKYYFANNWNIFDFIITILSIISFMEAIIAENSITLSKLLRVVRSLRLIRFFKHFRRIFDSLFLSLPSIANVVILICLLLFIYATAGAVLWGNLQFGKYITVDKNFTDFYNSFMVLFITTTGEDWDLLYSECMGMDGCDNWTVCGNPWIAAFYWISYEVLAAFIFMNIFIAVLLENFTGDHDENPLKGVTSRDLDNFVRAWSNYAPYGEHFIRTKFLPKLLNDLEAPLGFKESRLSRLQLISIIYALKIKEYSGKVMFSECLWALAGAVSGEDMPAGAPSVVGKSMNGGFQFKVQRLPNKSITSTEGTYAAKTLVAYVFYEMWKSRKEAREKRALFATTHISDH</sequence>
<dbReference type="FunFam" id="1.10.287.70:FF:000117">
    <property type="entry name" value="Voltage-gated Ca2+ channel, alpha subunit"/>
    <property type="match status" value="1"/>
</dbReference>
<evidence type="ECO:0000256" key="3">
    <source>
        <dbReference type="ARBA" id="ARBA00022568"/>
    </source>
</evidence>
<dbReference type="PRINTS" id="PR00167">
    <property type="entry name" value="CACHANNEL"/>
</dbReference>
<evidence type="ECO:0000256" key="14">
    <source>
        <dbReference type="RuleBase" id="RU003808"/>
    </source>
</evidence>
<dbReference type="GO" id="GO:0008331">
    <property type="term" value="F:high voltage-gated calcium channel activity"/>
    <property type="evidence" value="ECO:0007669"/>
    <property type="project" value="TreeGrafter"/>
</dbReference>
<evidence type="ECO:0000256" key="10">
    <source>
        <dbReference type="ARBA" id="ARBA00023136"/>
    </source>
</evidence>
<protein>
    <recommendedName>
        <fullName evidence="16">Ion transport domain-containing protein</fullName>
    </recommendedName>
</protein>
<feature type="binding site" evidence="13">
    <location>
        <position position="304"/>
    </location>
    <ligand>
        <name>Ca(2+)</name>
        <dbReference type="ChEBI" id="CHEBI:29108"/>
    </ligand>
</feature>
<dbReference type="GO" id="GO:0046872">
    <property type="term" value="F:metal ion binding"/>
    <property type="evidence" value="ECO:0007669"/>
    <property type="project" value="UniProtKB-KW"/>
</dbReference>
<feature type="transmembrane region" description="Helical" evidence="15">
    <location>
        <begin position="1059"/>
        <end position="1081"/>
    </location>
</feature>
<evidence type="ECO:0000256" key="12">
    <source>
        <dbReference type="ARBA" id="ARBA00023303"/>
    </source>
</evidence>
<feature type="transmembrane region" description="Helical" evidence="15">
    <location>
        <begin position="290"/>
        <end position="309"/>
    </location>
</feature>
<feature type="transmembrane region" description="Helical" evidence="15">
    <location>
        <begin position="436"/>
        <end position="457"/>
    </location>
</feature>
<feature type="transmembrane region" description="Helical" evidence="15">
    <location>
        <begin position="115"/>
        <end position="133"/>
    </location>
</feature>
<accession>A0AAU9K5X8</accession>
<evidence type="ECO:0000256" key="9">
    <source>
        <dbReference type="ARBA" id="ARBA00023065"/>
    </source>
</evidence>
<keyword evidence="11" id="KW-0325">Glycoprotein</keyword>
<keyword evidence="12" id="KW-0407">Ion channel</keyword>
<feature type="transmembrane region" description="Helical" evidence="15">
    <location>
        <begin position="532"/>
        <end position="555"/>
    </location>
</feature>
<evidence type="ECO:0000256" key="7">
    <source>
        <dbReference type="ARBA" id="ARBA00022882"/>
    </source>
</evidence>
<feature type="transmembrane region" description="Helical" evidence="15">
    <location>
        <begin position="851"/>
        <end position="869"/>
    </location>
</feature>
<evidence type="ECO:0000256" key="11">
    <source>
        <dbReference type="ARBA" id="ARBA00023180"/>
    </source>
</evidence>
<keyword evidence="9" id="KW-0406">Ion transport</keyword>
<keyword evidence="13" id="KW-0479">Metal-binding</keyword>
<feature type="transmembrane region" description="Helical" evidence="15">
    <location>
        <begin position="1233"/>
        <end position="1256"/>
    </location>
</feature>
<keyword evidence="8 15" id="KW-1133">Transmembrane helix</keyword>
<keyword evidence="10 15" id="KW-0472">Membrane</keyword>
<feature type="binding site" evidence="13">
    <location>
        <position position="919"/>
    </location>
    <ligand>
        <name>Ca(2+)</name>
        <dbReference type="ChEBI" id="CHEBI:29108"/>
    </ligand>
</feature>
<feature type="transmembrane region" description="Helical" evidence="15">
    <location>
        <begin position="946"/>
        <end position="970"/>
    </location>
</feature>
<feature type="transmembrane region" description="Helical" evidence="15">
    <location>
        <begin position="1093"/>
        <end position="1122"/>
    </location>
</feature>
<dbReference type="EMBL" id="CAJZBQ010000057">
    <property type="protein sequence ID" value="CAG9333637.1"/>
    <property type="molecule type" value="Genomic_DNA"/>
</dbReference>
<dbReference type="GO" id="GO:0098703">
    <property type="term" value="P:calcium ion import across plasma membrane"/>
    <property type="evidence" value="ECO:0007669"/>
    <property type="project" value="TreeGrafter"/>
</dbReference>
<dbReference type="InterPro" id="IPR002077">
    <property type="entry name" value="VDCCAlpha1"/>
</dbReference>
<keyword evidence="3 14" id="KW-0109">Calcium transport</keyword>
<feature type="domain" description="Ion transport" evidence="16">
    <location>
        <begin position="706"/>
        <end position="979"/>
    </location>
</feature>
<feature type="transmembrane region" description="Helical" evidence="15">
    <location>
        <begin position="705"/>
        <end position="726"/>
    </location>
</feature>
<evidence type="ECO:0000256" key="4">
    <source>
        <dbReference type="ARBA" id="ARBA00022673"/>
    </source>
</evidence>
<evidence type="ECO:0000256" key="15">
    <source>
        <dbReference type="SAM" id="Phobius"/>
    </source>
</evidence>
<comment type="caution">
    <text evidence="17">The sequence shown here is derived from an EMBL/GenBank/DDBJ whole genome shotgun (WGS) entry which is preliminary data.</text>
</comment>
<gene>
    <name evidence="17" type="ORF">BSTOLATCC_MIC59454</name>
</gene>
<feature type="domain" description="Ion transport" evidence="16">
    <location>
        <begin position="1029"/>
        <end position="1261"/>
    </location>
</feature>
<feature type="transmembrane region" description="Helical" evidence="15">
    <location>
        <begin position="1143"/>
        <end position="1166"/>
    </location>
</feature>
<feature type="transmembrane region" description="Helical" evidence="15">
    <location>
        <begin position="1029"/>
        <end position="1047"/>
    </location>
</feature>
<keyword evidence="4 14" id="KW-0107">Calcium channel</keyword>
<dbReference type="Pfam" id="PF00520">
    <property type="entry name" value="Ion_trans"/>
    <property type="match status" value="4"/>
</dbReference>
<comment type="subcellular location">
    <subcellularLocation>
        <location evidence="1 14">Membrane</location>
        <topology evidence="1 14">Multi-pass membrane protein</topology>
    </subcellularLocation>
</comment>
<organism evidence="17 18">
    <name type="scientific">Blepharisma stoltei</name>
    <dbReference type="NCBI Taxonomy" id="1481888"/>
    <lineage>
        <taxon>Eukaryota</taxon>
        <taxon>Sar</taxon>
        <taxon>Alveolata</taxon>
        <taxon>Ciliophora</taxon>
        <taxon>Postciliodesmatophora</taxon>
        <taxon>Heterotrichea</taxon>
        <taxon>Heterotrichida</taxon>
        <taxon>Blepharismidae</taxon>
        <taxon>Blepharisma</taxon>
    </lineage>
</organism>
<evidence type="ECO:0000259" key="16">
    <source>
        <dbReference type="Pfam" id="PF00520"/>
    </source>
</evidence>
<feature type="binding site" evidence="13">
    <location>
        <position position="587"/>
    </location>
    <ligand>
        <name>Ca(2+)</name>
        <dbReference type="ChEBI" id="CHEBI:29108"/>
    </ligand>
</feature>
<dbReference type="SUPFAM" id="SSF81324">
    <property type="entry name" value="Voltage-gated potassium channels"/>
    <property type="match status" value="4"/>
</dbReference>
<evidence type="ECO:0000256" key="5">
    <source>
        <dbReference type="ARBA" id="ARBA00022692"/>
    </source>
</evidence>
<feature type="transmembrane region" description="Helical" evidence="15">
    <location>
        <begin position="777"/>
        <end position="796"/>
    </location>
</feature>
<evidence type="ECO:0000256" key="6">
    <source>
        <dbReference type="ARBA" id="ARBA00022837"/>
    </source>
</evidence>
<dbReference type="PANTHER" id="PTHR45628">
    <property type="entry name" value="VOLTAGE-DEPENDENT CALCIUM CHANNEL TYPE A SUBUNIT ALPHA-1"/>
    <property type="match status" value="1"/>
</dbReference>
<feature type="domain" description="Ion transport" evidence="16">
    <location>
        <begin position="405"/>
        <end position="637"/>
    </location>
</feature>
<proteinExistence type="inferred from homology"/>
<name>A0AAU9K5X8_9CILI</name>
<dbReference type="InterPro" id="IPR027359">
    <property type="entry name" value="Volt_channel_dom_sf"/>
</dbReference>
<feature type="transmembrane region" description="Helical" evidence="15">
    <location>
        <begin position="321"/>
        <end position="342"/>
    </location>
</feature>
<evidence type="ECO:0000256" key="2">
    <source>
        <dbReference type="ARBA" id="ARBA00022448"/>
    </source>
</evidence>
<evidence type="ECO:0000256" key="1">
    <source>
        <dbReference type="ARBA" id="ARBA00004141"/>
    </source>
</evidence>
<feature type="transmembrane region" description="Helical" evidence="15">
    <location>
        <begin position="406"/>
        <end position="424"/>
    </location>
</feature>
<dbReference type="InterPro" id="IPR005821">
    <property type="entry name" value="Ion_trans_dom"/>
</dbReference>
<comment type="similarity">
    <text evidence="14">Belongs to the calcium channel alpha-1 subunit (TC 1.A.1.11) family.</text>
</comment>
<feature type="transmembrane region" description="Helical" evidence="15">
    <location>
        <begin position="469"/>
        <end position="489"/>
    </location>
</feature>
<feature type="transmembrane region" description="Helical" evidence="15">
    <location>
        <begin position="82"/>
        <end position="103"/>
    </location>
</feature>
<dbReference type="Gene3D" id="1.20.120.350">
    <property type="entry name" value="Voltage-gated potassium channels. Chain C"/>
    <property type="match status" value="4"/>
</dbReference>
<evidence type="ECO:0000313" key="18">
    <source>
        <dbReference type="Proteomes" id="UP001162131"/>
    </source>
</evidence>
<dbReference type="Gene3D" id="1.10.287.70">
    <property type="match status" value="4"/>
</dbReference>
<evidence type="ECO:0000313" key="17">
    <source>
        <dbReference type="EMBL" id="CAG9333637.1"/>
    </source>
</evidence>